<dbReference type="RefSeq" id="WP_110988157.1">
    <property type="nucleotide sequence ID" value="NZ_CAWNWM010000018.1"/>
</dbReference>
<sequence length="189" mass="21264">MKGLGLVSFGLLLGWFYWQQQPKVEPQAVLVLGGAPHRERFAAQFAQQHPDLPIWVSGGSNPEYAEWVFEQAGINEQRVHLDYEAIDTLTNFTTLVDRFKSEGITHVYLMTSDYHIRRASWMGQIILGSRGIHFEPIAIPTQLQAEPLQVAVFDGGRALLWVATGQTGESLKPMLELQGMNLERHIAQP</sequence>
<feature type="domain" description="DUF218" evidence="1">
    <location>
        <begin position="27"/>
        <end position="141"/>
    </location>
</feature>
<gene>
    <name evidence="2" type="ORF">C1752_06657</name>
</gene>
<evidence type="ECO:0000259" key="1">
    <source>
        <dbReference type="Pfam" id="PF02698"/>
    </source>
</evidence>
<name>A0A2W1JBT5_9CYAN</name>
<organism evidence="2 3">
    <name type="scientific">Acaryochloris thomasi RCC1774</name>
    <dbReference type="NCBI Taxonomy" id="1764569"/>
    <lineage>
        <taxon>Bacteria</taxon>
        <taxon>Bacillati</taxon>
        <taxon>Cyanobacteriota</taxon>
        <taxon>Cyanophyceae</taxon>
        <taxon>Acaryochloridales</taxon>
        <taxon>Acaryochloridaceae</taxon>
        <taxon>Acaryochloris</taxon>
        <taxon>Acaryochloris thomasi</taxon>
    </lineage>
</organism>
<dbReference type="EMBL" id="PQWO01000018">
    <property type="protein sequence ID" value="PZD71378.1"/>
    <property type="molecule type" value="Genomic_DNA"/>
</dbReference>
<evidence type="ECO:0000313" key="2">
    <source>
        <dbReference type="EMBL" id="PZD71378.1"/>
    </source>
</evidence>
<dbReference type="OrthoDB" id="9782395at2"/>
<dbReference type="CDD" id="cd06259">
    <property type="entry name" value="YdcF-like"/>
    <property type="match status" value="1"/>
</dbReference>
<accession>A0A2W1JBT5</accession>
<reference evidence="2 3" key="1">
    <citation type="journal article" date="2018" name="Sci. Rep.">
        <title>A novel species of the marine cyanobacterium Acaryochloris with a unique pigment content and lifestyle.</title>
        <authorList>
            <person name="Partensky F."/>
            <person name="Six C."/>
            <person name="Ratin M."/>
            <person name="Garczarek L."/>
            <person name="Vaulot D."/>
            <person name="Probert I."/>
            <person name="Calteau A."/>
            <person name="Gourvil P."/>
            <person name="Marie D."/>
            <person name="Grebert T."/>
            <person name="Bouchier C."/>
            <person name="Le Panse S."/>
            <person name="Gachenot M."/>
            <person name="Rodriguez F."/>
            <person name="Garrido J.L."/>
        </authorList>
    </citation>
    <scope>NUCLEOTIDE SEQUENCE [LARGE SCALE GENOMIC DNA]</scope>
    <source>
        <strain evidence="2 3">RCC1774</strain>
    </source>
</reference>
<evidence type="ECO:0000313" key="3">
    <source>
        <dbReference type="Proteomes" id="UP000248857"/>
    </source>
</evidence>
<comment type="caution">
    <text evidence="2">The sequence shown here is derived from an EMBL/GenBank/DDBJ whole genome shotgun (WGS) entry which is preliminary data.</text>
</comment>
<dbReference type="AlphaFoldDB" id="A0A2W1JBT5"/>
<protein>
    <recommendedName>
        <fullName evidence="1">DUF218 domain-containing protein</fullName>
    </recommendedName>
</protein>
<proteinExistence type="predicted"/>
<keyword evidence="3" id="KW-1185">Reference proteome</keyword>
<dbReference type="InterPro" id="IPR003848">
    <property type="entry name" value="DUF218"/>
</dbReference>
<dbReference type="Pfam" id="PF02698">
    <property type="entry name" value="DUF218"/>
    <property type="match status" value="1"/>
</dbReference>
<dbReference type="Proteomes" id="UP000248857">
    <property type="component" value="Unassembled WGS sequence"/>
</dbReference>